<protein>
    <submittedName>
        <fullName evidence="1">Uncharacterized protein</fullName>
    </submittedName>
</protein>
<comment type="caution">
    <text evidence="1">The sequence shown here is derived from an EMBL/GenBank/DDBJ whole genome shotgun (WGS) entry which is preliminary data.</text>
</comment>
<dbReference type="EMBL" id="LLXJ01003457">
    <property type="protein sequence ID" value="PKB97048.1"/>
    <property type="molecule type" value="Genomic_DNA"/>
</dbReference>
<reference evidence="1 2" key="2">
    <citation type="submission" date="2017-09" db="EMBL/GenBank/DDBJ databases">
        <title>Extensive intraspecific genome diversity in a model arbuscular mycorrhizal fungus.</title>
        <authorList>
            <person name="Chen E.C."/>
            <person name="Morin E."/>
            <person name="Beaudet D."/>
            <person name="Noel J."/>
            <person name="Ndikumana S."/>
            <person name="Charron P."/>
            <person name="St-Onge C."/>
            <person name="Giorgi J."/>
            <person name="Grigoriev I.V."/>
            <person name="Roux C."/>
            <person name="Martin F.M."/>
            <person name="Corradi N."/>
        </authorList>
    </citation>
    <scope>NUCLEOTIDE SEQUENCE [LARGE SCALE GENOMIC DNA]</scope>
    <source>
        <strain evidence="1 2">A5</strain>
    </source>
</reference>
<dbReference type="VEuPathDB" id="FungiDB:RhiirA1_459280"/>
<evidence type="ECO:0000313" key="2">
    <source>
        <dbReference type="Proteomes" id="UP000232722"/>
    </source>
</evidence>
<dbReference type="Proteomes" id="UP000232722">
    <property type="component" value="Unassembled WGS sequence"/>
</dbReference>
<accession>A0A2N0NR50</accession>
<sequence length="146" mass="17245">MAKPLDEQIDKIFATRQLKITNYEKTDEEPCEDGRVTKWNFMIGKLLQEFMGLFVKEINGIWYLNRLNMRIAASLKHSQKLERVRYCASELLERAHNSNMTINVKFVVTLGNCRKNNTYEQYVALEAVDHDPEFRPKISKMYEVHN</sequence>
<dbReference type="AlphaFoldDB" id="A0A2N0NR50"/>
<proteinExistence type="predicted"/>
<organism evidence="1 2">
    <name type="scientific">Rhizophagus irregularis</name>
    <dbReference type="NCBI Taxonomy" id="588596"/>
    <lineage>
        <taxon>Eukaryota</taxon>
        <taxon>Fungi</taxon>
        <taxon>Fungi incertae sedis</taxon>
        <taxon>Mucoromycota</taxon>
        <taxon>Glomeromycotina</taxon>
        <taxon>Glomeromycetes</taxon>
        <taxon>Glomerales</taxon>
        <taxon>Glomeraceae</taxon>
        <taxon>Rhizophagus</taxon>
    </lineage>
</organism>
<evidence type="ECO:0000313" key="1">
    <source>
        <dbReference type="EMBL" id="PKB97048.1"/>
    </source>
</evidence>
<name>A0A2N0NR50_9GLOM</name>
<gene>
    <name evidence="1" type="ORF">RhiirA5_433818</name>
</gene>
<reference evidence="1 2" key="1">
    <citation type="submission" date="2016-04" db="EMBL/GenBank/DDBJ databases">
        <title>Genome analyses suggest a sexual origin of heterokaryosis in a supposedly ancient asexual fungus.</title>
        <authorList>
            <person name="Ropars J."/>
            <person name="Sedzielewska K."/>
            <person name="Noel J."/>
            <person name="Charron P."/>
            <person name="Farinelli L."/>
            <person name="Marton T."/>
            <person name="Kruger M."/>
            <person name="Pelin A."/>
            <person name="Brachmann A."/>
            <person name="Corradi N."/>
        </authorList>
    </citation>
    <scope>NUCLEOTIDE SEQUENCE [LARGE SCALE GENOMIC DNA]</scope>
    <source>
        <strain evidence="1 2">A5</strain>
    </source>
</reference>